<keyword evidence="7" id="KW-0175">Coiled coil</keyword>
<keyword evidence="4" id="KW-0808">Transferase</keyword>
<evidence type="ECO:0000256" key="2">
    <source>
        <dbReference type="ARBA" id="ARBA00012438"/>
    </source>
</evidence>
<dbReference type="PANTHER" id="PTHR43395">
    <property type="entry name" value="SENSOR HISTIDINE KINASE CHEA"/>
    <property type="match status" value="1"/>
</dbReference>
<evidence type="ECO:0000256" key="6">
    <source>
        <dbReference type="PROSITE-ProRule" id="PRU00169"/>
    </source>
</evidence>
<feature type="domain" description="Histidine kinase" evidence="9">
    <location>
        <begin position="158"/>
        <end position="371"/>
    </location>
</feature>
<feature type="modified residue" description="4-aspartylphosphate" evidence="6">
    <location>
        <position position="564"/>
    </location>
</feature>
<dbReference type="Gene3D" id="3.40.50.2300">
    <property type="match status" value="1"/>
</dbReference>
<dbReference type="InterPro" id="IPR002545">
    <property type="entry name" value="CheW-lke_dom"/>
</dbReference>
<organism evidence="12 13">
    <name type="scientific">Deinococcus cellulosilyticus (strain DSM 18568 / NBRC 106333 / KACC 11606 / 5516J-15)</name>
    <dbReference type="NCBI Taxonomy" id="1223518"/>
    <lineage>
        <taxon>Bacteria</taxon>
        <taxon>Thermotogati</taxon>
        <taxon>Deinococcota</taxon>
        <taxon>Deinococci</taxon>
        <taxon>Deinococcales</taxon>
        <taxon>Deinococcaceae</taxon>
        <taxon>Deinococcus</taxon>
    </lineage>
</organism>
<dbReference type="PRINTS" id="PR00344">
    <property type="entry name" value="BCTRLSENSOR"/>
</dbReference>
<dbReference type="InterPro" id="IPR051315">
    <property type="entry name" value="Bact_Chemotaxis_CheA"/>
</dbReference>
<evidence type="ECO:0000256" key="7">
    <source>
        <dbReference type="SAM" id="Coils"/>
    </source>
</evidence>
<dbReference type="PROSITE" id="PS50110">
    <property type="entry name" value="RESPONSE_REGULATORY"/>
    <property type="match status" value="1"/>
</dbReference>
<dbReference type="Gene3D" id="3.30.565.10">
    <property type="entry name" value="Histidine kinase-like ATPase, C-terminal domain"/>
    <property type="match status" value="1"/>
</dbReference>
<evidence type="ECO:0000259" key="11">
    <source>
        <dbReference type="PROSITE" id="PS50851"/>
    </source>
</evidence>
<dbReference type="SUPFAM" id="SSF52172">
    <property type="entry name" value="CheY-like"/>
    <property type="match status" value="1"/>
</dbReference>
<dbReference type="Pfam" id="PF02518">
    <property type="entry name" value="HATPase_c"/>
    <property type="match status" value="1"/>
</dbReference>
<dbReference type="RefSeq" id="WP_146881551.1">
    <property type="nucleotide sequence ID" value="NZ_BJXB01000001.1"/>
</dbReference>
<dbReference type="InterPro" id="IPR003594">
    <property type="entry name" value="HATPase_dom"/>
</dbReference>
<sequence>MTPQDRLLHICAFELRQLIHLQDVAGMVLPLRRAAQVVGWKALIDGWGEVVQWSREELQLRIRSWIPVLERGELPNLQGSTPSPHPREVLPEPPPETSTMRADRRQEIRISLQQLESLFAHAGELTVLRNRLEEHVRRLQGLEGAMVGLDRETRITFSENLRQLRQDQSELNRISAELTRQVIDLRLRPASLMVTPLERLVRDLARGQNKKLHFETSGTDTELDRNLLDPLRDALMHLIRNAIDHGLETPEERRRSGKPEVGRLGLHIQSRGESIQLTLSDDGRGIQLERVRQKAIERGMVQDQDLLSQEEVHDLLFQPGFSTAQQVSSISGRGVGLDAVRANVDLLGGEVWLSSVEGEGTTFHLRLPQTLATTRAFVVRVSDQAFALPSRHVDRILKPDHFTVVDQKRTVEWQGNAIPVFELSEVLGLPPSGAPVTVILNLAERCVGINVQQVTSEEEFVMKHLPWGIPASTAFQGVVMDRSGALLPVLNVAQLSVQARPRPAAQVQTARKKQRILVADDSVAVRTIQRSVLELAGFEVQVAENGRIALQMLRQHSFDLLVSDVEMPEMTGLDLTREIRKDERLKHLPVILVTSMATPQHREEGMLAGADAYLIKGNYAPEDLLDTLGRLI</sequence>
<feature type="domain" description="Response regulatory" evidence="10">
    <location>
        <begin position="515"/>
        <end position="631"/>
    </location>
</feature>
<evidence type="ECO:0000256" key="5">
    <source>
        <dbReference type="ARBA" id="ARBA00022777"/>
    </source>
</evidence>
<gene>
    <name evidence="12" type="ORF">DC3_00190</name>
</gene>
<dbReference type="SUPFAM" id="SSF50341">
    <property type="entry name" value="CheW-like"/>
    <property type="match status" value="1"/>
</dbReference>
<keyword evidence="13" id="KW-1185">Reference proteome</keyword>
<name>A0A511MUV3_DEIC1</name>
<evidence type="ECO:0000256" key="3">
    <source>
        <dbReference type="ARBA" id="ARBA00022553"/>
    </source>
</evidence>
<evidence type="ECO:0000256" key="8">
    <source>
        <dbReference type="SAM" id="MobiDB-lite"/>
    </source>
</evidence>
<dbReference type="InterPro" id="IPR037006">
    <property type="entry name" value="CheA-like_homodim_sf"/>
</dbReference>
<dbReference type="PROSITE" id="PS50851">
    <property type="entry name" value="CHEW"/>
    <property type="match status" value="1"/>
</dbReference>
<dbReference type="Proteomes" id="UP000321306">
    <property type="component" value="Unassembled WGS sequence"/>
</dbReference>
<dbReference type="EC" id="2.7.13.3" evidence="2"/>
<dbReference type="SUPFAM" id="SSF55874">
    <property type="entry name" value="ATPase domain of HSP90 chaperone/DNA topoisomerase II/histidine kinase"/>
    <property type="match status" value="1"/>
</dbReference>
<dbReference type="OrthoDB" id="9803176at2"/>
<reference evidence="12 13" key="1">
    <citation type="submission" date="2019-07" db="EMBL/GenBank/DDBJ databases">
        <title>Whole genome shotgun sequence of Deinococcus cellulosilyticus NBRC 106333.</title>
        <authorList>
            <person name="Hosoyama A."/>
            <person name="Uohara A."/>
            <person name="Ohji S."/>
            <person name="Ichikawa N."/>
        </authorList>
    </citation>
    <scope>NUCLEOTIDE SEQUENCE [LARGE SCALE GENOMIC DNA]</scope>
    <source>
        <strain evidence="12 13">NBRC 106333</strain>
    </source>
</reference>
<dbReference type="PANTHER" id="PTHR43395:SF1">
    <property type="entry name" value="CHEMOTAXIS PROTEIN CHEA"/>
    <property type="match status" value="1"/>
</dbReference>
<dbReference type="InterPro" id="IPR001789">
    <property type="entry name" value="Sig_transdc_resp-reg_receiver"/>
</dbReference>
<feature type="domain" description="CheW-like" evidence="11">
    <location>
        <begin position="373"/>
        <end position="501"/>
    </location>
</feature>
<dbReference type="InterPro" id="IPR011006">
    <property type="entry name" value="CheY-like_superfamily"/>
</dbReference>
<dbReference type="InterPro" id="IPR036890">
    <property type="entry name" value="HATPase_C_sf"/>
</dbReference>
<keyword evidence="5 12" id="KW-0418">Kinase</keyword>
<dbReference type="Pfam" id="PF00072">
    <property type="entry name" value="Response_reg"/>
    <property type="match status" value="1"/>
</dbReference>
<dbReference type="InterPro" id="IPR004105">
    <property type="entry name" value="CheA-like_dim"/>
</dbReference>
<evidence type="ECO:0000259" key="10">
    <source>
        <dbReference type="PROSITE" id="PS50110"/>
    </source>
</evidence>
<evidence type="ECO:0000313" key="13">
    <source>
        <dbReference type="Proteomes" id="UP000321306"/>
    </source>
</evidence>
<dbReference type="InterPro" id="IPR036061">
    <property type="entry name" value="CheW-like_dom_sf"/>
</dbReference>
<comment type="caution">
    <text evidence="12">The sequence shown here is derived from an EMBL/GenBank/DDBJ whole genome shotgun (WGS) entry which is preliminary data.</text>
</comment>
<proteinExistence type="predicted"/>
<dbReference type="Pfam" id="PF01584">
    <property type="entry name" value="CheW"/>
    <property type="match status" value="1"/>
</dbReference>
<dbReference type="SMART" id="SM00387">
    <property type="entry name" value="HATPase_c"/>
    <property type="match status" value="1"/>
</dbReference>
<dbReference type="Gene3D" id="1.10.287.560">
    <property type="entry name" value="Histidine kinase CheA-like, homodimeric domain"/>
    <property type="match status" value="1"/>
</dbReference>
<dbReference type="GO" id="GO:0005737">
    <property type="term" value="C:cytoplasm"/>
    <property type="evidence" value="ECO:0007669"/>
    <property type="project" value="InterPro"/>
</dbReference>
<evidence type="ECO:0000256" key="4">
    <source>
        <dbReference type="ARBA" id="ARBA00022679"/>
    </source>
</evidence>
<protein>
    <recommendedName>
        <fullName evidence="2">histidine kinase</fullName>
        <ecNumber evidence="2">2.7.13.3</ecNumber>
    </recommendedName>
</protein>
<dbReference type="PROSITE" id="PS50109">
    <property type="entry name" value="HIS_KIN"/>
    <property type="match status" value="1"/>
</dbReference>
<evidence type="ECO:0000256" key="1">
    <source>
        <dbReference type="ARBA" id="ARBA00000085"/>
    </source>
</evidence>
<dbReference type="SMART" id="SM01231">
    <property type="entry name" value="H-kinase_dim"/>
    <property type="match status" value="1"/>
</dbReference>
<feature type="region of interest" description="Disordered" evidence="8">
    <location>
        <begin position="75"/>
        <end position="99"/>
    </location>
</feature>
<dbReference type="GO" id="GO:0000155">
    <property type="term" value="F:phosphorelay sensor kinase activity"/>
    <property type="evidence" value="ECO:0007669"/>
    <property type="project" value="InterPro"/>
</dbReference>
<accession>A0A511MUV3</accession>
<dbReference type="SMART" id="SM00448">
    <property type="entry name" value="REC"/>
    <property type="match status" value="1"/>
</dbReference>
<dbReference type="InterPro" id="IPR004358">
    <property type="entry name" value="Sig_transdc_His_kin-like_C"/>
</dbReference>
<comment type="catalytic activity">
    <reaction evidence="1">
        <text>ATP + protein L-histidine = ADP + protein N-phospho-L-histidine.</text>
        <dbReference type="EC" id="2.7.13.3"/>
    </reaction>
</comment>
<dbReference type="InterPro" id="IPR005467">
    <property type="entry name" value="His_kinase_dom"/>
</dbReference>
<keyword evidence="3 6" id="KW-0597">Phosphoprotein</keyword>
<dbReference type="AlphaFoldDB" id="A0A511MUV3"/>
<dbReference type="FunFam" id="3.30.565.10:FF:000016">
    <property type="entry name" value="Chemotaxis protein CheA, putative"/>
    <property type="match status" value="1"/>
</dbReference>
<dbReference type="SMART" id="SM00260">
    <property type="entry name" value="CheW"/>
    <property type="match status" value="1"/>
</dbReference>
<evidence type="ECO:0000259" key="9">
    <source>
        <dbReference type="PROSITE" id="PS50109"/>
    </source>
</evidence>
<evidence type="ECO:0000313" key="12">
    <source>
        <dbReference type="EMBL" id="GEM44384.1"/>
    </source>
</evidence>
<dbReference type="GO" id="GO:0006935">
    <property type="term" value="P:chemotaxis"/>
    <property type="evidence" value="ECO:0007669"/>
    <property type="project" value="InterPro"/>
</dbReference>
<dbReference type="EMBL" id="BJXB01000001">
    <property type="protein sequence ID" value="GEM44384.1"/>
    <property type="molecule type" value="Genomic_DNA"/>
</dbReference>
<feature type="coiled-coil region" evidence="7">
    <location>
        <begin position="125"/>
        <end position="181"/>
    </location>
</feature>